<keyword evidence="2" id="KW-0812">Transmembrane</keyword>
<dbReference type="PANTHER" id="PTHR28249:SF1">
    <property type="entry name" value="SPORULATION-SPECIFIC PROTEIN SPO7"/>
    <property type="match status" value="1"/>
</dbReference>
<accession>A0A448YSZ6</accession>
<dbReference type="GO" id="GO:0004721">
    <property type="term" value="F:phosphoprotein phosphatase activity"/>
    <property type="evidence" value="ECO:0007669"/>
    <property type="project" value="TreeGrafter"/>
</dbReference>
<keyword evidence="2" id="KW-1133">Transmembrane helix</keyword>
<gene>
    <name evidence="3" type="ORF">BRENAR_LOCUS4754</name>
</gene>
<evidence type="ECO:0000256" key="1">
    <source>
        <dbReference type="SAM" id="MobiDB-lite"/>
    </source>
</evidence>
<dbReference type="InterPro" id="IPR005605">
    <property type="entry name" value="Spo7"/>
</dbReference>
<evidence type="ECO:0000256" key="2">
    <source>
        <dbReference type="SAM" id="Phobius"/>
    </source>
</evidence>
<dbReference type="InParanoid" id="A0A448YSZ6"/>
<organism evidence="3 4">
    <name type="scientific">Brettanomyces naardenensis</name>
    <name type="common">Yeast</name>
    <dbReference type="NCBI Taxonomy" id="13370"/>
    <lineage>
        <taxon>Eukaryota</taxon>
        <taxon>Fungi</taxon>
        <taxon>Dikarya</taxon>
        <taxon>Ascomycota</taxon>
        <taxon>Saccharomycotina</taxon>
        <taxon>Pichiomycetes</taxon>
        <taxon>Pichiales</taxon>
        <taxon>Pichiaceae</taxon>
        <taxon>Brettanomyces</taxon>
    </lineage>
</organism>
<feature type="region of interest" description="Disordered" evidence="1">
    <location>
        <begin position="1"/>
        <end position="69"/>
    </location>
</feature>
<dbReference type="GO" id="GO:0071595">
    <property type="term" value="C:Nem1-Spo7 phosphatase complex"/>
    <property type="evidence" value="ECO:0007669"/>
    <property type="project" value="TreeGrafter"/>
</dbReference>
<dbReference type="OrthoDB" id="5599171at2759"/>
<dbReference type="PANTHER" id="PTHR28249">
    <property type="entry name" value="SPORULATION-SPECIFIC PROTEIN SPO7"/>
    <property type="match status" value="1"/>
</dbReference>
<name>A0A448YSZ6_BRENA</name>
<dbReference type="EMBL" id="CAACVR010000067">
    <property type="protein sequence ID" value="VEU24025.1"/>
    <property type="molecule type" value="Genomic_DNA"/>
</dbReference>
<dbReference type="Pfam" id="PF03907">
    <property type="entry name" value="Spo7"/>
    <property type="match status" value="1"/>
</dbReference>
<feature type="transmembrane region" description="Helical" evidence="2">
    <location>
        <begin position="103"/>
        <end position="123"/>
    </location>
</feature>
<dbReference type="STRING" id="13370.A0A448YSZ6"/>
<feature type="transmembrane region" description="Helical" evidence="2">
    <location>
        <begin position="135"/>
        <end position="156"/>
    </location>
</feature>
<dbReference type="AlphaFoldDB" id="A0A448YSZ6"/>
<evidence type="ECO:0000313" key="3">
    <source>
        <dbReference type="EMBL" id="VEU24025.1"/>
    </source>
</evidence>
<sequence>MLEDKTASVQNSPIRSSPLSRRIHDYETDSPIRGTPPPEGGVRHRRRSSEKSTPRARGSSRSRTRAKEEVEISPTAQIYKNLLILEEALRQQNAQQSKLKAKYTIFLVSMLFVLLLTFYVSFVDGGGGGGGGPSYWRFSCQVVGSIDFLTLVLYYLSGEYNRTITRPRKFLTYTNKGIRRMNIRLVKVRVKRVDRLLDMVKMCLLFPTIVLKTQCQYVLVVFPRFGLVIKLRNWLLEFEAKLQSSSGGGVDGVKVILNPRVFSTGTREQWELYRNEFWNKETIRRRRAIQRKQE</sequence>
<keyword evidence="4" id="KW-1185">Reference proteome</keyword>
<keyword evidence="2" id="KW-0472">Membrane</keyword>
<proteinExistence type="predicted"/>
<dbReference type="FunCoup" id="A0A448YSZ6">
    <property type="interactions" value="29"/>
</dbReference>
<dbReference type="GO" id="GO:0019888">
    <property type="term" value="F:protein phosphatase regulator activity"/>
    <property type="evidence" value="ECO:0007669"/>
    <property type="project" value="InterPro"/>
</dbReference>
<dbReference type="Proteomes" id="UP000290900">
    <property type="component" value="Unassembled WGS sequence"/>
</dbReference>
<dbReference type="GO" id="GO:0006998">
    <property type="term" value="P:nuclear envelope organization"/>
    <property type="evidence" value="ECO:0007669"/>
    <property type="project" value="TreeGrafter"/>
</dbReference>
<evidence type="ECO:0000313" key="4">
    <source>
        <dbReference type="Proteomes" id="UP000290900"/>
    </source>
</evidence>
<protein>
    <submittedName>
        <fullName evidence="3">DEKNAAC105164</fullName>
    </submittedName>
</protein>
<reference evidence="3 4" key="1">
    <citation type="submission" date="2018-12" db="EMBL/GenBank/DDBJ databases">
        <authorList>
            <person name="Tiukova I."/>
            <person name="Dainat J."/>
        </authorList>
    </citation>
    <scope>NUCLEOTIDE SEQUENCE [LARGE SCALE GENOMIC DNA]</scope>
</reference>